<dbReference type="EnsemblPlants" id="Bra015872.1">
    <property type="protein sequence ID" value="Bra015872.1-P"/>
    <property type="gene ID" value="Bra015872"/>
</dbReference>
<dbReference type="InParanoid" id="M4DH95"/>
<dbReference type="SUPFAM" id="SSF49870">
    <property type="entry name" value="Osmotin, thaumatin-like protein"/>
    <property type="match status" value="1"/>
</dbReference>
<evidence type="ECO:0000313" key="2">
    <source>
        <dbReference type="Proteomes" id="UP000011750"/>
    </source>
</evidence>
<dbReference type="Gene3D" id="2.60.110.10">
    <property type="entry name" value="Thaumatin"/>
    <property type="match status" value="1"/>
</dbReference>
<dbReference type="InterPro" id="IPR001938">
    <property type="entry name" value="Thaumatin"/>
</dbReference>
<dbReference type="PROSITE" id="PS51367">
    <property type="entry name" value="THAUMATIN_2"/>
    <property type="match status" value="1"/>
</dbReference>
<keyword evidence="2" id="KW-1185">Reference proteome</keyword>
<dbReference type="Pfam" id="PF00314">
    <property type="entry name" value="Thaumatin"/>
    <property type="match status" value="1"/>
</dbReference>
<dbReference type="HOGENOM" id="CLU_2779412_0_0_1"/>
<protein>
    <submittedName>
        <fullName evidence="1">Uncharacterized protein</fullName>
    </submittedName>
</protein>
<evidence type="ECO:0000313" key="1">
    <source>
        <dbReference type="EnsemblPlants" id="Bra015872.1-P"/>
    </source>
</evidence>
<dbReference type="Proteomes" id="UP000011750">
    <property type="component" value="Chromosome A07"/>
</dbReference>
<dbReference type="PANTHER" id="PTHR31048">
    <property type="entry name" value="OS03G0233200 PROTEIN"/>
    <property type="match status" value="1"/>
</dbReference>
<reference evidence="1 2" key="2">
    <citation type="journal article" date="2018" name="Hortic Res">
        <title>Improved Brassica rapa reference genome by single-molecule sequencing and chromosome conformation capture technologies.</title>
        <authorList>
            <person name="Zhang L."/>
            <person name="Cai X."/>
            <person name="Wu J."/>
            <person name="Liu M."/>
            <person name="Grob S."/>
            <person name="Cheng F."/>
            <person name="Liang J."/>
            <person name="Cai C."/>
            <person name="Liu Z."/>
            <person name="Liu B."/>
            <person name="Wang F."/>
            <person name="Li S."/>
            <person name="Liu F."/>
            <person name="Li X."/>
            <person name="Cheng L."/>
            <person name="Yang W."/>
            <person name="Li M.H."/>
            <person name="Grossniklaus U."/>
            <person name="Zheng H."/>
            <person name="Wang X."/>
        </authorList>
    </citation>
    <scope>NUCLEOTIDE SEQUENCE [LARGE SCALE GENOMIC DNA]</scope>
    <source>
        <strain evidence="1 2">cv. Chiifu-401-42</strain>
    </source>
</reference>
<sequence length="69" mass="7536">MDPQNNVVACKSACAAFNKEEYCCSGAHSTPQTCSPTTYSMTFKKLALTPIDTLTTMKLVRSLLQELTT</sequence>
<dbReference type="AlphaFoldDB" id="M4DH95"/>
<dbReference type="Gramene" id="Bra015872.1">
    <property type="protein sequence ID" value="Bra015872.1-P"/>
    <property type="gene ID" value="Bra015872"/>
</dbReference>
<reference evidence="1 2" key="1">
    <citation type="journal article" date="2011" name="Nat. Genet.">
        <title>The genome of the mesopolyploid crop species Brassica rapa.</title>
        <authorList>
            <consortium name="Brassica rapa Genome Sequencing Project Consortium"/>
            <person name="Wang X."/>
            <person name="Wang H."/>
            <person name="Wang J."/>
            <person name="Sun R."/>
            <person name="Wu J."/>
            <person name="Liu S."/>
            <person name="Bai Y."/>
            <person name="Mun J.H."/>
            <person name="Bancroft I."/>
            <person name="Cheng F."/>
            <person name="Huang S."/>
            <person name="Li X."/>
            <person name="Hua W."/>
            <person name="Wang J."/>
            <person name="Wang X."/>
            <person name="Freeling M."/>
            <person name="Pires J.C."/>
            <person name="Paterson A.H."/>
            <person name="Chalhoub B."/>
            <person name="Wang B."/>
            <person name="Hayward A."/>
            <person name="Sharpe A.G."/>
            <person name="Park B.S."/>
            <person name="Weisshaar B."/>
            <person name="Liu B."/>
            <person name="Li B."/>
            <person name="Liu B."/>
            <person name="Tong C."/>
            <person name="Song C."/>
            <person name="Duran C."/>
            <person name="Peng C."/>
            <person name="Geng C."/>
            <person name="Koh C."/>
            <person name="Lin C."/>
            <person name="Edwards D."/>
            <person name="Mu D."/>
            <person name="Shen D."/>
            <person name="Soumpourou E."/>
            <person name="Li F."/>
            <person name="Fraser F."/>
            <person name="Conant G."/>
            <person name="Lassalle G."/>
            <person name="King G.J."/>
            <person name="Bonnema G."/>
            <person name="Tang H."/>
            <person name="Wang H."/>
            <person name="Belcram H."/>
            <person name="Zhou H."/>
            <person name="Hirakawa H."/>
            <person name="Abe H."/>
            <person name="Guo H."/>
            <person name="Wang H."/>
            <person name="Jin H."/>
            <person name="Parkin I.A."/>
            <person name="Batley J."/>
            <person name="Kim J.S."/>
            <person name="Just J."/>
            <person name="Li J."/>
            <person name="Xu J."/>
            <person name="Deng J."/>
            <person name="Kim J.A."/>
            <person name="Li J."/>
            <person name="Yu J."/>
            <person name="Meng J."/>
            <person name="Wang J."/>
            <person name="Min J."/>
            <person name="Poulain J."/>
            <person name="Wang J."/>
            <person name="Hatakeyama K."/>
            <person name="Wu K."/>
            <person name="Wang L."/>
            <person name="Fang L."/>
            <person name="Trick M."/>
            <person name="Links M.G."/>
            <person name="Zhao M."/>
            <person name="Jin M."/>
            <person name="Ramchiary N."/>
            <person name="Drou N."/>
            <person name="Berkman P.J."/>
            <person name="Cai Q."/>
            <person name="Huang Q."/>
            <person name="Li R."/>
            <person name="Tabata S."/>
            <person name="Cheng S."/>
            <person name="Zhang S."/>
            <person name="Zhang S."/>
            <person name="Huang S."/>
            <person name="Sato S."/>
            <person name="Sun S."/>
            <person name="Kwon S.J."/>
            <person name="Choi S.R."/>
            <person name="Lee T.H."/>
            <person name="Fan W."/>
            <person name="Zhao X."/>
            <person name="Tan X."/>
            <person name="Xu X."/>
            <person name="Wang Y."/>
            <person name="Qiu Y."/>
            <person name="Yin Y."/>
            <person name="Li Y."/>
            <person name="Du Y."/>
            <person name="Liao Y."/>
            <person name="Lim Y."/>
            <person name="Narusaka Y."/>
            <person name="Wang Y."/>
            <person name="Wang Z."/>
            <person name="Li Z."/>
            <person name="Wang Z."/>
            <person name="Xiong Z."/>
            <person name="Zhang Z."/>
        </authorList>
    </citation>
    <scope>NUCLEOTIDE SEQUENCE [LARGE SCALE GENOMIC DNA]</scope>
    <source>
        <strain evidence="1 2">cv. Chiifu-401-42</strain>
    </source>
</reference>
<dbReference type="InterPro" id="IPR037176">
    <property type="entry name" value="Osmotin/thaumatin-like_sf"/>
</dbReference>
<accession>M4DH95</accession>
<reference evidence="1" key="3">
    <citation type="submission" date="2023-03" db="UniProtKB">
        <authorList>
            <consortium name="EnsemblPlants"/>
        </authorList>
    </citation>
    <scope>IDENTIFICATION</scope>
    <source>
        <strain evidence="1">cv. Chiifu-401-42</strain>
    </source>
</reference>
<organism evidence="1 2">
    <name type="scientific">Brassica campestris</name>
    <name type="common">Field mustard</name>
    <dbReference type="NCBI Taxonomy" id="3711"/>
    <lineage>
        <taxon>Eukaryota</taxon>
        <taxon>Viridiplantae</taxon>
        <taxon>Streptophyta</taxon>
        <taxon>Embryophyta</taxon>
        <taxon>Tracheophyta</taxon>
        <taxon>Spermatophyta</taxon>
        <taxon>Magnoliopsida</taxon>
        <taxon>eudicotyledons</taxon>
        <taxon>Gunneridae</taxon>
        <taxon>Pentapetalae</taxon>
        <taxon>rosids</taxon>
        <taxon>malvids</taxon>
        <taxon>Brassicales</taxon>
        <taxon>Brassicaceae</taxon>
        <taxon>Brassiceae</taxon>
        <taxon>Brassica</taxon>
    </lineage>
</organism>
<proteinExistence type="predicted"/>
<name>M4DH95_BRACM</name>